<feature type="non-terminal residue" evidence="1">
    <location>
        <position position="78"/>
    </location>
</feature>
<protein>
    <submittedName>
        <fullName evidence="1">Uncharacterized protein</fullName>
    </submittedName>
</protein>
<evidence type="ECO:0000313" key="2">
    <source>
        <dbReference type="Proteomes" id="UP001152795"/>
    </source>
</evidence>
<organism evidence="1 2">
    <name type="scientific">Paramuricea clavata</name>
    <name type="common">Red gorgonian</name>
    <name type="synonym">Violescent sea-whip</name>
    <dbReference type="NCBI Taxonomy" id="317549"/>
    <lineage>
        <taxon>Eukaryota</taxon>
        <taxon>Metazoa</taxon>
        <taxon>Cnidaria</taxon>
        <taxon>Anthozoa</taxon>
        <taxon>Octocorallia</taxon>
        <taxon>Malacalcyonacea</taxon>
        <taxon>Plexauridae</taxon>
        <taxon>Paramuricea</taxon>
    </lineage>
</organism>
<gene>
    <name evidence="1" type="ORF">PACLA_8A025748</name>
</gene>
<comment type="caution">
    <text evidence="1">The sequence shown here is derived from an EMBL/GenBank/DDBJ whole genome shotgun (WGS) entry which is preliminary data.</text>
</comment>
<reference evidence="1" key="1">
    <citation type="submission" date="2020-04" db="EMBL/GenBank/DDBJ databases">
        <authorList>
            <person name="Alioto T."/>
            <person name="Alioto T."/>
            <person name="Gomez Garrido J."/>
        </authorList>
    </citation>
    <scope>NUCLEOTIDE SEQUENCE</scope>
    <source>
        <strain evidence="1">A484AB</strain>
    </source>
</reference>
<proteinExistence type="predicted"/>
<dbReference type="EMBL" id="CACRXK020012442">
    <property type="protein sequence ID" value="CAB4023326.1"/>
    <property type="molecule type" value="Genomic_DNA"/>
</dbReference>
<keyword evidence="2" id="KW-1185">Reference proteome</keyword>
<accession>A0A7D9J6W3</accession>
<evidence type="ECO:0000313" key="1">
    <source>
        <dbReference type="EMBL" id="CAB4023326.1"/>
    </source>
</evidence>
<sequence length="78" mass="8901">MGGNQSSECNAIVRQMGIWCIQKNIWPVNRCLAKDPGEISRGYTDNTPVAYTTVILPKMQRLLYLHQILAKRNCPILR</sequence>
<dbReference type="Proteomes" id="UP001152795">
    <property type="component" value="Unassembled WGS sequence"/>
</dbReference>
<name>A0A7D9J6W3_PARCT</name>
<dbReference type="AlphaFoldDB" id="A0A7D9J6W3"/>